<dbReference type="Pfam" id="PF12833">
    <property type="entry name" value="HTH_18"/>
    <property type="match status" value="1"/>
</dbReference>
<gene>
    <name evidence="5" type="ORF">SAMN04490355_101883</name>
</gene>
<accession>A0A1I4KN66</accession>
<dbReference type="SMART" id="SM00342">
    <property type="entry name" value="HTH_ARAC"/>
    <property type="match status" value="1"/>
</dbReference>
<dbReference type="InterPro" id="IPR037923">
    <property type="entry name" value="HTH-like"/>
</dbReference>
<evidence type="ECO:0000313" key="5">
    <source>
        <dbReference type="EMBL" id="SFL80009.1"/>
    </source>
</evidence>
<dbReference type="InterPro" id="IPR009057">
    <property type="entry name" value="Homeodomain-like_sf"/>
</dbReference>
<evidence type="ECO:0000256" key="1">
    <source>
        <dbReference type="ARBA" id="ARBA00023015"/>
    </source>
</evidence>
<name>A0A1I4KN66_9FIRM</name>
<dbReference type="PANTHER" id="PTHR43280:SF34">
    <property type="entry name" value="ARAC-FAMILY TRANSCRIPTIONAL REGULATOR"/>
    <property type="match status" value="1"/>
</dbReference>
<dbReference type="Proteomes" id="UP000199520">
    <property type="component" value="Unassembled WGS sequence"/>
</dbReference>
<organism evidence="5 6">
    <name type="scientific">Pelosinus propionicus DSM 13327</name>
    <dbReference type="NCBI Taxonomy" id="1123291"/>
    <lineage>
        <taxon>Bacteria</taxon>
        <taxon>Bacillati</taxon>
        <taxon>Bacillota</taxon>
        <taxon>Negativicutes</taxon>
        <taxon>Selenomonadales</taxon>
        <taxon>Sporomusaceae</taxon>
        <taxon>Pelosinus</taxon>
    </lineage>
</organism>
<keyword evidence="6" id="KW-1185">Reference proteome</keyword>
<dbReference type="EMBL" id="FOTS01000018">
    <property type="protein sequence ID" value="SFL80009.1"/>
    <property type="molecule type" value="Genomic_DNA"/>
</dbReference>
<dbReference type="Pfam" id="PF02311">
    <property type="entry name" value="AraC_binding"/>
    <property type="match status" value="1"/>
</dbReference>
<dbReference type="InterPro" id="IPR014710">
    <property type="entry name" value="RmlC-like_jellyroll"/>
</dbReference>
<dbReference type="PROSITE" id="PS01124">
    <property type="entry name" value="HTH_ARAC_FAMILY_2"/>
    <property type="match status" value="1"/>
</dbReference>
<dbReference type="GO" id="GO:0003700">
    <property type="term" value="F:DNA-binding transcription factor activity"/>
    <property type="evidence" value="ECO:0007669"/>
    <property type="project" value="InterPro"/>
</dbReference>
<evidence type="ECO:0000256" key="3">
    <source>
        <dbReference type="ARBA" id="ARBA00023163"/>
    </source>
</evidence>
<dbReference type="GO" id="GO:0043565">
    <property type="term" value="F:sequence-specific DNA binding"/>
    <property type="evidence" value="ECO:0007669"/>
    <property type="project" value="InterPro"/>
</dbReference>
<dbReference type="SUPFAM" id="SSF51215">
    <property type="entry name" value="Regulatory protein AraC"/>
    <property type="match status" value="1"/>
</dbReference>
<keyword evidence="3" id="KW-0804">Transcription</keyword>
<evidence type="ECO:0000256" key="2">
    <source>
        <dbReference type="ARBA" id="ARBA00023125"/>
    </source>
</evidence>
<dbReference type="OrthoDB" id="9774814at2"/>
<sequence>MDMENKEIHYKRGYLDKDFQFFHLKDNKNIQFEFHYHDFNKIIIFISGKVTYLIEGKTYKLKPWDILLVNNNEIHKPMIDQEETYERIVIWVNSAFLLQHSDNECNLQKCFELAAEKKLNLLRLAPDLLIGIKGILSQLEDSCKSHDFGSKVLKNSLFLQYIVHLNRLYLGIDVDTEYLDIEYDETIGRILEYINTNLKEDLSMDNLASIFFLSKYYLMRKFKQQTGYTIHNYILQKRLIAANALIKRGKSITTTCIECGFGDYSNFVRSFKKAFGLSPKKHYKMFLEQEKLIRQHHQLYQLDINDL</sequence>
<dbReference type="STRING" id="1123291.SAMN04490355_101883"/>
<dbReference type="Gene3D" id="2.60.120.10">
    <property type="entry name" value="Jelly Rolls"/>
    <property type="match status" value="1"/>
</dbReference>
<evidence type="ECO:0000313" key="6">
    <source>
        <dbReference type="Proteomes" id="UP000199520"/>
    </source>
</evidence>
<dbReference type="PANTHER" id="PTHR43280">
    <property type="entry name" value="ARAC-FAMILY TRANSCRIPTIONAL REGULATOR"/>
    <property type="match status" value="1"/>
</dbReference>
<dbReference type="InterPro" id="IPR003313">
    <property type="entry name" value="AraC-bd"/>
</dbReference>
<keyword evidence="2 5" id="KW-0238">DNA-binding</keyword>
<dbReference type="AlphaFoldDB" id="A0A1I4KN66"/>
<dbReference type="InterPro" id="IPR018060">
    <property type="entry name" value="HTH_AraC"/>
</dbReference>
<protein>
    <submittedName>
        <fullName evidence="5">AraC-type DNA-binding protein</fullName>
    </submittedName>
</protein>
<feature type="domain" description="HTH araC/xylS-type" evidence="4">
    <location>
        <begin position="188"/>
        <end position="285"/>
    </location>
</feature>
<reference evidence="6" key="1">
    <citation type="submission" date="2016-10" db="EMBL/GenBank/DDBJ databases">
        <authorList>
            <person name="Varghese N."/>
            <person name="Submissions S."/>
        </authorList>
    </citation>
    <scope>NUCLEOTIDE SEQUENCE [LARGE SCALE GENOMIC DNA]</scope>
    <source>
        <strain evidence="6">DSM 13327</strain>
    </source>
</reference>
<keyword evidence="1" id="KW-0805">Transcription regulation</keyword>
<dbReference type="RefSeq" id="WP_090937029.1">
    <property type="nucleotide sequence ID" value="NZ_FOTS01000018.1"/>
</dbReference>
<dbReference type="Gene3D" id="1.10.10.60">
    <property type="entry name" value="Homeodomain-like"/>
    <property type="match status" value="2"/>
</dbReference>
<proteinExistence type="predicted"/>
<dbReference type="SUPFAM" id="SSF46689">
    <property type="entry name" value="Homeodomain-like"/>
    <property type="match status" value="2"/>
</dbReference>
<evidence type="ECO:0000259" key="4">
    <source>
        <dbReference type="PROSITE" id="PS01124"/>
    </source>
</evidence>